<dbReference type="PANTHER" id="PTHR44858">
    <property type="entry name" value="TETRATRICOPEPTIDE REPEAT PROTEIN 6"/>
    <property type="match status" value="1"/>
</dbReference>
<evidence type="ECO:0000313" key="8">
    <source>
        <dbReference type="Proteomes" id="UP000257136"/>
    </source>
</evidence>
<keyword evidence="1" id="KW-0732">Signal</keyword>
<dbReference type="InterPro" id="IPR026444">
    <property type="entry name" value="Secre_tail"/>
</dbReference>
<accession>A0A3E0E6S4</accession>
<dbReference type="InterPro" id="IPR019734">
    <property type="entry name" value="TPR_rpt"/>
</dbReference>
<dbReference type="InterPro" id="IPR050498">
    <property type="entry name" value="Ycf3"/>
</dbReference>
<reference evidence="7 8" key="1">
    <citation type="submission" date="2018-08" db="EMBL/GenBank/DDBJ databases">
        <title>Genomic Encyclopedia of Archaeal and Bacterial Type Strains, Phase II (KMG-II): from individual species to whole genera.</title>
        <authorList>
            <person name="Goeker M."/>
        </authorList>
    </citation>
    <scope>NUCLEOTIDE SEQUENCE [LARGE SCALE GENOMIC DNA]</scope>
    <source>
        <strain evidence="7 8">DSM 100880</strain>
    </source>
</reference>
<dbReference type="Pfam" id="PF13181">
    <property type="entry name" value="TPR_8"/>
    <property type="match status" value="2"/>
</dbReference>
<keyword evidence="3 4" id="KW-0802">TPR repeat</keyword>
<protein>
    <submittedName>
        <fullName evidence="7">Putative secreted protein (Por secretion system target)</fullName>
    </submittedName>
</protein>
<proteinExistence type="predicted"/>
<keyword evidence="5" id="KW-0472">Membrane</keyword>
<dbReference type="PROSITE" id="PS50005">
    <property type="entry name" value="TPR"/>
    <property type="match status" value="1"/>
</dbReference>
<dbReference type="NCBIfam" id="TIGR04183">
    <property type="entry name" value="Por_Secre_tail"/>
    <property type="match status" value="1"/>
</dbReference>
<evidence type="ECO:0000259" key="6">
    <source>
        <dbReference type="Pfam" id="PF18962"/>
    </source>
</evidence>
<dbReference type="Pfam" id="PF18962">
    <property type="entry name" value="Por_Secre_tail"/>
    <property type="match status" value="1"/>
</dbReference>
<dbReference type="PANTHER" id="PTHR44858:SF1">
    <property type="entry name" value="UDP-N-ACETYLGLUCOSAMINE--PEPTIDE N-ACETYLGLUCOSAMINYLTRANSFERASE SPINDLY-RELATED"/>
    <property type="match status" value="1"/>
</dbReference>
<keyword evidence="5" id="KW-1133">Transmembrane helix</keyword>
<dbReference type="SUPFAM" id="SSF48452">
    <property type="entry name" value="TPR-like"/>
    <property type="match status" value="2"/>
</dbReference>
<dbReference type="InterPro" id="IPR011990">
    <property type="entry name" value="TPR-like_helical_dom_sf"/>
</dbReference>
<dbReference type="Proteomes" id="UP000257136">
    <property type="component" value="Unassembled WGS sequence"/>
</dbReference>
<gene>
    <name evidence="7" type="ORF">C8P67_11468</name>
</gene>
<evidence type="ECO:0000256" key="4">
    <source>
        <dbReference type="PROSITE-ProRule" id="PRU00339"/>
    </source>
</evidence>
<keyword evidence="5" id="KW-0812">Transmembrane</keyword>
<name>A0A3E0E6S4_9FLAO</name>
<dbReference type="Gene3D" id="1.25.40.10">
    <property type="entry name" value="Tetratricopeptide repeat domain"/>
    <property type="match status" value="2"/>
</dbReference>
<evidence type="ECO:0000256" key="3">
    <source>
        <dbReference type="ARBA" id="ARBA00022803"/>
    </source>
</evidence>
<evidence type="ECO:0000313" key="7">
    <source>
        <dbReference type="EMBL" id="REG92969.1"/>
    </source>
</evidence>
<comment type="caution">
    <text evidence="7">The sequence shown here is derived from an EMBL/GenBank/DDBJ whole genome shotgun (WGS) entry which is preliminary data.</text>
</comment>
<evidence type="ECO:0000256" key="2">
    <source>
        <dbReference type="ARBA" id="ARBA00022737"/>
    </source>
</evidence>
<sequence>MFKHTRFTHKHLLNNTINLISHQTKMDYKKLITYCLFFFLIFSKSMIAQSKNNGRVLKTFFKNGLIAKEIYSGIDEKYDSIKTYHITGGLDERFYFTMNNRIDGLCEKFSSEGKLQTTWIFKNGVLINRTDNFKEFNAKNKETAEYNYDNIVKTNLQLKTDPNNLGLIWSRASSRIYLKDNILAEMDFLMLKSQLEIIKSIPSEAIKYPRINQDLAEIYSRLASLYSRFENDNLAVDYQLKAVQTDPDEIRHVLNLGGTLASETHEYRLAIYYLNQVISKVPNHNFANWALGAAYLEMEQYQKAADCINLAFENEANLYIYGYGTSENDLRTIRGLAYHKLGKTALGIKDLKEALRINDKNSVANKYFGIVNDDLGDSQKACEYFQKSRELGYEKKYYNKSLESYIKKACKENASKITDSKSILNISPKDLPYIGPNPAENFVEVFNYPYSNFSYDINDMGGKSVGHGIANNKTIQVSGIPSGLYILTIEKEGKQETFKLIKK</sequence>
<feature type="repeat" description="TPR" evidence="4">
    <location>
        <begin position="216"/>
        <end position="249"/>
    </location>
</feature>
<keyword evidence="8" id="KW-1185">Reference proteome</keyword>
<keyword evidence="2" id="KW-0677">Repeat</keyword>
<dbReference type="AlphaFoldDB" id="A0A3E0E6S4"/>
<evidence type="ECO:0000256" key="1">
    <source>
        <dbReference type="ARBA" id="ARBA00022729"/>
    </source>
</evidence>
<feature type="transmembrane region" description="Helical" evidence="5">
    <location>
        <begin position="31"/>
        <end position="48"/>
    </location>
</feature>
<dbReference type="EMBL" id="QUNI01000014">
    <property type="protein sequence ID" value="REG92969.1"/>
    <property type="molecule type" value="Genomic_DNA"/>
</dbReference>
<evidence type="ECO:0000256" key="5">
    <source>
        <dbReference type="SAM" id="Phobius"/>
    </source>
</evidence>
<organism evidence="7 8">
    <name type="scientific">Flavobacterium aquicola</name>
    <dbReference type="NCBI Taxonomy" id="1682742"/>
    <lineage>
        <taxon>Bacteria</taxon>
        <taxon>Pseudomonadati</taxon>
        <taxon>Bacteroidota</taxon>
        <taxon>Flavobacteriia</taxon>
        <taxon>Flavobacteriales</taxon>
        <taxon>Flavobacteriaceae</taxon>
        <taxon>Flavobacterium</taxon>
    </lineage>
</organism>
<dbReference type="SMART" id="SM00028">
    <property type="entry name" value="TPR"/>
    <property type="match status" value="5"/>
</dbReference>
<feature type="domain" description="Secretion system C-terminal sorting" evidence="6">
    <location>
        <begin position="436"/>
        <end position="501"/>
    </location>
</feature>